<evidence type="ECO:0000256" key="1">
    <source>
        <dbReference type="SAM" id="MobiDB-lite"/>
    </source>
</evidence>
<organism evidence="4">
    <name type="scientific">Haemonchus placei</name>
    <name type="common">Barber's pole worm</name>
    <dbReference type="NCBI Taxonomy" id="6290"/>
    <lineage>
        <taxon>Eukaryota</taxon>
        <taxon>Metazoa</taxon>
        <taxon>Ecdysozoa</taxon>
        <taxon>Nematoda</taxon>
        <taxon>Chromadorea</taxon>
        <taxon>Rhabditida</taxon>
        <taxon>Rhabditina</taxon>
        <taxon>Rhabditomorpha</taxon>
        <taxon>Strongyloidea</taxon>
        <taxon>Trichostrongylidae</taxon>
        <taxon>Haemonchus</taxon>
    </lineage>
</organism>
<dbReference type="WBParaSite" id="HPLM_0001687701-mRNA-1">
    <property type="protein sequence ID" value="HPLM_0001687701-mRNA-1"/>
    <property type="gene ID" value="HPLM_0001687701"/>
</dbReference>
<accession>A0A158QR90</accession>
<dbReference type="OrthoDB" id="5816287at2759"/>
<reference evidence="2 3" key="2">
    <citation type="submission" date="2018-11" db="EMBL/GenBank/DDBJ databases">
        <authorList>
            <consortium name="Pathogen Informatics"/>
        </authorList>
    </citation>
    <scope>NUCLEOTIDE SEQUENCE [LARGE SCALE GENOMIC DNA]</scope>
    <source>
        <strain evidence="2 3">MHpl1</strain>
    </source>
</reference>
<proteinExistence type="predicted"/>
<evidence type="ECO:0000313" key="2">
    <source>
        <dbReference type="EMBL" id="VDO62124.1"/>
    </source>
</evidence>
<feature type="region of interest" description="Disordered" evidence="1">
    <location>
        <begin position="26"/>
        <end position="45"/>
    </location>
</feature>
<name>A0A158QR90_HAEPC</name>
<dbReference type="STRING" id="6290.A0A158QR90"/>
<reference evidence="4" key="1">
    <citation type="submission" date="2016-04" db="UniProtKB">
        <authorList>
            <consortium name="WormBaseParasite"/>
        </authorList>
    </citation>
    <scope>IDENTIFICATION</scope>
</reference>
<dbReference type="EMBL" id="UZAF01019630">
    <property type="protein sequence ID" value="VDO62124.1"/>
    <property type="molecule type" value="Genomic_DNA"/>
</dbReference>
<evidence type="ECO:0000313" key="3">
    <source>
        <dbReference type="Proteomes" id="UP000268014"/>
    </source>
</evidence>
<sequence length="130" mass="15087">MESAEELDFDLYDSVSCRKIMNQCRDRGHSKKDNQRRARDDLDAPSPCTLDQTGLLAHQLADPHIKLLWNESVDISEMVGIEQSDMLRLRIMLGIEKISTESLSRYNVRGHVDSYDQPAIIYPRYEYQII</sequence>
<feature type="compositionally biased region" description="Basic and acidic residues" evidence="1">
    <location>
        <begin position="26"/>
        <end position="42"/>
    </location>
</feature>
<evidence type="ECO:0000313" key="4">
    <source>
        <dbReference type="WBParaSite" id="HPLM_0001687701-mRNA-1"/>
    </source>
</evidence>
<protein>
    <submittedName>
        <fullName evidence="4">SAM domain-containing protein</fullName>
    </submittedName>
</protein>
<gene>
    <name evidence="2" type="ORF">HPLM_LOCUS16869</name>
</gene>
<dbReference type="AlphaFoldDB" id="A0A158QR90"/>
<keyword evidence="3" id="KW-1185">Reference proteome</keyword>
<dbReference type="Proteomes" id="UP000268014">
    <property type="component" value="Unassembled WGS sequence"/>
</dbReference>